<keyword evidence="3" id="KW-1185">Reference proteome</keyword>
<name>A0ABR7SJK3_9ACTN</name>
<evidence type="ECO:0000256" key="1">
    <source>
        <dbReference type="SAM" id="Phobius"/>
    </source>
</evidence>
<comment type="caution">
    <text evidence="2">The sequence shown here is derived from an EMBL/GenBank/DDBJ whole genome shotgun (WGS) entry which is preliminary data.</text>
</comment>
<keyword evidence="1" id="KW-1133">Transmembrane helix</keyword>
<evidence type="ECO:0000313" key="2">
    <source>
        <dbReference type="EMBL" id="MBC9714493.1"/>
    </source>
</evidence>
<protein>
    <submittedName>
        <fullName evidence="2">Uncharacterized protein</fullName>
    </submittedName>
</protein>
<dbReference type="RefSeq" id="WP_187814915.1">
    <property type="nucleotide sequence ID" value="NZ_JACTVJ010000007.1"/>
</dbReference>
<reference evidence="2 3" key="1">
    <citation type="submission" date="2020-08" db="EMBL/GenBank/DDBJ databases">
        <title>Genemic of Streptomyces polyaspartic.</title>
        <authorList>
            <person name="Liu W."/>
        </authorList>
    </citation>
    <scope>NUCLEOTIDE SEQUENCE [LARGE SCALE GENOMIC DNA]</scope>
    <source>
        <strain evidence="2 3">TRM66268-LWL</strain>
    </source>
</reference>
<sequence>MSGYTVGWLVWLAALVALEGSALVNKKPGDTLSEHVWKWFAVKSRGRFAGFRRAVLLMGLAWLAGHFLFPDRF</sequence>
<keyword evidence="1" id="KW-0472">Membrane</keyword>
<accession>A0ABR7SJK3</accession>
<keyword evidence="1" id="KW-0812">Transmembrane</keyword>
<gene>
    <name evidence="2" type="ORF">H9Y04_18195</name>
</gene>
<dbReference type="Proteomes" id="UP000642284">
    <property type="component" value="Unassembled WGS sequence"/>
</dbReference>
<organism evidence="2 3">
    <name type="scientific">Streptomyces polyasparticus</name>
    <dbReference type="NCBI Taxonomy" id="2767826"/>
    <lineage>
        <taxon>Bacteria</taxon>
        <taxon>Bacillati</taxon>
        <taxon>Actinomycetota</taxon>
        <taxon>Actinomycetes</taxon>
        <taxon>Kitasatosporales</taxon>
        <taxon>Streptomycetaceae</taxon>
        <taxon>Streptomyces</taxon>
    </lineage>
</organism>
<evidence type="ECO:0000313" key="3">
    <source>
        <dbReference type="Proteomes" id="UP000642284"/>
    </source>
</evidence>
<proteinExistence type="predicted"/>
<dbReference type="EMBL" id="JACTVJ010000007">
    <property type="protein sequence ID" value="MBC9714493.1"/>
    <property type="molecule type" value="Genomic_DNA"/>
</dbReference>
<feature type="transmembrane region" description="Helical" evidence="1">
    <location>
        <begin position="50"/>
        <end position="69"/>
    </location>
</feature>